<dbReference type="STRING" id="31234.E3N9Z0"/>
<reference evidence="10" key="1">
    <citation type="submission" date="2007-07" db="EMBL/GenBank/DDBJ databases">
        <title>PCAP assembly of the Caenorhabditis remanei genome.</title>
        <authorList>
            <consortium name="The Caenorhabditis remanei Sequencing Consortium"/>
            <person name="Wilson R.K."/>
        </authorList>
    </citation>
    <scope>NUCLEOTIDE SEQUENCE [LARGE SCALE GENOMIC DNA]</scope>
    <source>
        <strain evidence="10">PB4641</strain>
    </source>
</reference>
<accession>E3N9Z0</accession>
<organism evidence="11">
    <name type="scientific">Caenorhabditis remanei</name>
    <name type="common">Caenorhabditis vulgaris</name>
    <dbReference type="NCBI Taxonomy" id="31234"/>
    <lineage>
        <taxon>Eukaryota</taxon>
        <taxon>Metazoa</taxon>
        <taxon>Ecdysozoa</taxon>
        <taxon>Nematoda</taxon>
        <taxon>Chromadorea</taxon>
        <taxon>Rhabditida</taxon>
        <taxon>Rhabditina</taxon>
        <taxon>Rhabditomorpha</taxon>
        <taxon>Rhabditoidea</taxon>
        <taxon>Rhabditidae</taxon>
        <taxon>Peloderinae</taxon>
        <taxon>Caenorhabditis</taxon>
    </lineage>
</organism>
<dbReference type="GO" id="GO:0006508">
    <property type="term" value="P:proteolysis"/>
    <property type="evidence" value="ECO:0007669"/>
    <property type="project" value="UniProtKB-KW"/>
</dbReference>
<dbReference type="GO" id="GO:0061578">
    <property type="term" value="F:K63-linked deubiquitinase activity"/>
    <property type="evidence" value="ECO:0007669"/>
    <property type="project" value="TreeGrafter"/>
</dbReference>
<dbReference type="InterPro" id="IPR050704">
    <property type="entry name" value="Peptidase_C85-like"/>
</dbReference>
<evidence type="ECO:0000256" key="8">
    <source>
        <dbReference type="SAM" id="MobiDB-lite"/>
    </source>
</evidence>
<dbReference type="OrthoDB" id="409956at2759"/>
<evidence type="ECO:0000313" key="11">
    <source>
        <dbReference type="Proteomes" id="UP000008281"/>
    </source>
</evidence>
<evidence type="ECO:0000256" key="5">
    <source>
        <dbReference type="ARBA" id="ARBA00022786"/>
    </source>
</evidence>
<dbReference type="SUPFAM" id="SSF54001">
    <property type="entry name" value="Cysteine proteinases"/>
    <property type="match status" value="1"/>
</dbReference>
<evidence type="ECO:0000256" key="2">
    <source>
        <dbReference type="ARBA" id="ARBA00010407"/>
    </source>
</evidence>
<dbReference type="EC" id="3.4.19.12" evidence="3"/>
<name>E3N9Z0_CAERE</name>
<dbReference type="Proteomes" id="UP000008281">
    <property type="component" value="Unassembled WGS sequence"/>
</dbReference>
<dbReference type="InParanoid" id="E3N9Z0"/>
<dbReference type="AlphaFoldDB" id="E3N9Z0"/>
<feature type="region of interest" description="Disordered" evidence="8">
    <location>
        <begin position="106"/>
        <end position="142"/>
    </location>
</feature>
<dbReference type="GO" id="GO:0016579">
    <property type="term" value="P:protein deubiquitination"/>
    <property type="evidence" value="ECO:0007669"/>
    <property type="project" value="TreeGrafter"/>
</dbReference>
<dbReference type="MEROPS" id="C85.001"/>
<feature type="compositionally biased region" description="Low complexity" evidence="8">
    <location>
        <begin position="126"/>
        <end position="135"/>
    </location>
</feature>
<dbReference type="eggNOG" id="KOG2605">
    <property type="taxonomic scope" value="Eukaryota"/>
</dbReference>
<keyword evidence="4" id="KW-0645">Protease</keyword>
<keyword evidence="11" id="KW-1185">Reference proteome</keyword>
<comment type="similarity">
    <text evidence="2">Belongs to the peptidase C85 family.</text>
</comment>
<comment type="catalytic activity">
    <reaction evidence="1">
        <text>Thiol-dependent hydrolysis of ester, thioester, amide, peptide and isopeptide bonds formed by the C-terminal Gly of ubiquitin (a 76-residue protein attached to proteins as an intracellular targeting signal).</text>
        <dbReference type="EC" id="3.4.19.12"/>
    </reaction>
</comment>
<dbReference type="InterPro" id="IPR003323">
    <property type="entry name" value="OTU_dom"/>
</dbReference>
<dbReference type="Pfam" id="PF02338">
    <property type="entry name" value="OTU"/>
    <property type="match status" value="1"/>
</dbReference>
<dbReference type="PANTHER" id="PTHR12419">
    <property type="entry name" value="OTU DOMAIN CONTAINING PROTEIN"/>
    <property type="match status" value="1"/>
</dbReference>
<evidence type="ECO:0000259" key="9">
    <source>
        <dbReference type="Pfam" id="PF02338"/>
    </source>
</evidence>
<evidence type="ECO:0000256" key="6">
    <source>
        <dbReference type="ARBA" id="ARBA00022801"/>
    </source>
</evidence>
<evidence type="ECO:0000256" key="1">
    <source>
        <dbReference type="ARBA" id="ARBA00000707"/>
    </source>
</evidence>
<dbReference type="InterPro" id="IPR038765">
    <property type="entry name" value="Papain-like_cys_pep_sf"/>
</dbReference>
<dbReference type="GO" id="GO:0004843">
    <property type="term" value="F:cysteine-type deubiquitinase activity"/>
    <property type="evidence" value="ECO:0007669"/>
    <property type="project" value="UniProtKB-EC"/>
</dbReference>
<evidence type="ECO:0000256" key="4">
    <source>
        <dbReference type="ARBA" id="ARBA00022670"/>
    </source>
</evidence>
<keyword evidence="6" id="KW-0378">Hydrolase</keyword>
<dbReference type="Gene3D" id="3.90.70.80">
    <property type="match status" value="1"/>
</dbReference>
<keyword evidence="5" id="KW-0833">Ubl conjugation pathway</keyword>
<gene>
    <name evidence="10" type="ORF">CRE_19413</name>
</gene>
<dbReference type="EMBL" id="DS268570">
    <property type="protein sequence ID" value="EFO90894.1"/>
    <property type="molecule type" value="Genomic_DNA"/>
</dbReference>
<evidence type="ECO:0000313" key="10">
    <source>
        <dbReference type="EMBL" id="EFO90894.1"/>
    </source>
</evidence>
<dbReference type="PANTHER" id="PTHR12419:SF4">
    <property type="entry name" value="OTU DOMAIN-CONTAINING PROTEIN 5"/>
    <property type="match status" value="1"/>
</dbReference>
<feature type="domain" description="OTU" evidence="9">
    <location>
        <begin position="34"/>
        <end position="106"/>
    </location>
</feature>
<dbReference type="FunCoup" id="E3N9Z0">
    <property type="interactions" value="1"/>
</dbReference>
<dbReference type="HOGENOM" id="CLU_054844_0_0_1"/>
<proteinExistence type="inferred from homology"/>
<evidence type="ECO:0000256" key="7">
    <source>
        <dbReference type="ARBA" id="ARBA00033460"/>
    </source>
</evidence>
<sequence length="351" mass="38177">MSSRFVWRAAVSSSKRCSATEPVCSERSPNEICGDQEMHNHIRALCVAYISKHRDFFKGFITEDYENYIRRKRENHVHGNHVELQAISEIFARPVEVYKYSDEPVSVHLPRPEPGVSGSSGGNSGEAGTSSSSSSAPPLQQQIRQNPPLQLSYDGYHYNAKLKIDKKYIFEPLPEFLSYLSNDGPGLKSFGPGPARQARLFKVLAPHIATIGVGLGLPGMIPGAADKDLMTKAIATSELEHLEETMLQDKIDMTDYQRTQANIEDQTARESLMSYLKDLERDSGALDDGPSTSSAVATSSGAAAAGGASGLYEELLSAQSLVSVCELDDTALNLGFLLSLQQSLMDGTAKN</sequence>
<protein>
    <recommendedName>
        <fullName evidence="3">ubiquitinyl hydrolase 1</fullName>
        <ecNumber evidence="3">3.4.19.12</ecNumber>
    </recommendedName>
    <alternativeName>
        <fullName evidence="7">Deubiquitinating enzyme A</fullName>
    </alternativeName>
</protein>
<evidence type="ECO:0000256" key="3">
    <source>
        <dbReference type="ARBA" id="ARBA00012759"/>
    </source>
</evidence>